<dbReference type="EC" id="2.7.11.1" evidence="2"/>
<keyword evidence="14 22" id="KW-1133">Transmembrane helix</keyword>
<dbReference type="Pfam" id="PF00069">
    <property type="entry name" value="Pkinase"/>
    <property type="match status" value="1"/>
</dbReference>
<proteinExistence type="inferred from homology"/>
<evidence type="ECO:0000256" key="10">
    <source>
        <dbReference type="ARBA" id="ARBA00022737"/>
    </source>
</evidence>
<dbReference type="InterPro" id="IPR017441">
    <property type="entry name" value="Protein_kinase_ATP_BS"/>
</dbReference>
<evidence type="ECO:0000256" key="11">
    <source>
        <dbReference type="ARBA" id="ARBA00022741"/>
    </source>
</evidence>
<comment type="subcellular location">
    <subcellularLocation>
        <location evidence="1">Cell membrane</location>
        <topology evidence="1">Single-pass membrane protein</topology>
    </subcellularLocation>
</comment>
<dbReference type="OrthoDB" id="676979at2759"/>
<evidence type="ECO:0000313" key="25">
    <source>
        <dbReference type="Proteomes" id="UP000825935"/>
    </source>
</evidence>
<keyword evidence="12" id="KW-0418">Kinase</keyword>
<dbReference type="EMBL" id="CM035429">
    <property type="protein sequence ID" value="KAH7299938.1"/>
    <property type="molecule type" value="Genomic_DNA"/>
</dbReference>
<dbReference type="PROSITE" id="PS00108">
    <property type="entry name" value="PROTEIN_KINASE_ST"/>
    <property type="match status" value="1"/>
</dbReference>
<dbReference type="EMBL" id="CM035429">
    <property type="protein sequence ID" value="KAH7299937.1"/>
    <property type="molecule type" value="Genomic_DNA"/>
</dbReference>
<keyword evidence="11 20" id="KW-0547">Nucleotide-binding</keyword>
<dbReference type="Pfam" id="PF13855">
    <property type="entry name" value="LRR_8"/>
    <property type="match status" value="1"/>
</dbReference>
<dbReference type="GO" id="GO:0004674">
    <property type="term" value="F:protein serine/threonine kinase activity"/>
    <property type="evidence" value="ECO:0007669"/>
    <property type="project" value="UniProtKB-KW"/>
</dbReference>
<keyword evidence="15 22" id="KW-0472">Membrane</keyword>
<feature type="binding site" evidence="20">
    <location>
        <position position="180"/>
    </location>
    <ligand>
        <name>ATP</name>
        <dbReference type="ChEBI" id="CHEBI:30616"/>
    </ligand>
</feature>
<evidence type="ECO:0000256" key="5">
    <source>
        <dbReference type="ARBA" id="ARBA00022553"/>
    </source>
</evidence>
<keyword evidence="16" id="KW-0675">Receptor</keyword>
<evidence type="ECO:0000256" key="6">
    <source>
        <dbReference type="ARBA" id="ARBA00022614"/>
    </source>
</evidence>
<dbReference type="Gene3D" id="3.80.10.10">
    <property type="entry name" value="Ribonuclease Inhibitor"/>
    <property type="match status" value="1"/>
</dbReference>
<evidence type="ECO:0000256" key="22">
    <source>
        <dbReference type="SAM" id="Phobius"/>
    </source>
</evidence>
<dbReference type="PRINTS" id="PR00019">
    <property type="entry name" value="LEURICHRPT"/>
</dbReference>
<evidence type="ECO:0000256" key="14">
    <source>
        <dbReference type="ARBA" id="ARBA00022989"/>
    </source>
</evidence>
<dbReference type="PANTHER" id="PTHR48005">
    <property type="entry name" value="LEUCINE RICH REPEAT KINASE 2"/>
    <property type="match status" value="1"/>
</dbReference>
<comment type="catalytic activity">
    <reaction evidence="18">
        <text>L-threonyl-[protein] + ATP = O-phospho-L-threonyl-[protein] + ADP + H(+)</text>
        <dbReference type="Rhea" id="RHEA:46608"/>
        <dbReference type="Rhea" id="RHEA-COMP:11060"/>
        <dbReference type="Rhea" id="RHEA-COMP:11605"/>
        <dbReference type="ChEBI" id="CHEBI:15378"/>
        <dbReference type="ChEBI" id="CHEBI:30013"/>
        <dbReference type="ChEBI" id="CHEBI:30616"/>
        <dbReference type="ChEBI" id="CHEBI:61977"/>
        <dbReference type="ChEBI" id="CHEBI:456216"/>
        <dbReference type="EC" id="2.7.11.1"/>
    </reaction>
</comment>
<dbReference type="Proteomes" id="UP000825935">
    <property type="component" value="Chromosome 24"/>
</dbReference>
<evidence type="ECO:0000256" key="9">
    <source>
        <dbReference type="ARBA" id="ARBA00022729"/>
    </source>
</evidence>
<evidence type="ECO:0000256" key="13">
    <source>
        <dbReference type="ARBA" id="ARBA00022840"/>
    </source>
</evidence>
<keyword evidence="3" id="KW-1003">Cell membrane</keyword>
<evidence type="ECO:0000256" key="3">
    <source>
        <dbReference type="ARBA" id="ARBA00022475"/>
    </source>
</evidence>
<feature type="domain" description="Protein kinase" evidence="23">
    <location>
        <begin position="152"/>
        <end position="432"/>
    </location>
</feature>
<evidence type="ECO:0000256" key="4">
    <source>
        <dbReference type="ARBA" id="ARBA00022527"/>
    </source>
</evidence>
<dbReference type="GO" id="GO:0005524">
    <property type="term" value="F:ATP binding"/>
    <property type="evidence" value="ECO:0007669"/>
    <property type="project" value="UniProtKB-UniRule"/>
</dbReference>
<comment type="similarity">
    <text evidence="21">Belongs to the protein kinase superfamily.</text>
</comment>
<gene>
    <name evidence="24" type="ORF">KP509_24G036800</name>
</gene>
<dbReference type="InterPro" id="IPR032675">
    <property type="entry name" value="LRR_dom_sf"/>
</dbReference>
<evidence type="ECO:0000256" key="12">
    <source>
        <dbReference type="ARBA" id="ARBA00022777"/>
    </source>
</evidence>
<evidence type="ECO:0000256" key="8">
    <source>
        <dbReference type="ARBA" id="ARBA00022692"/>
    </source>
</evidence>
<dbReference type="SUPFAM" id="SSF56112">
    <property type="entry name" value="Protein kinase-like (PK-like)"/>
    <property type="match status" value="1"/>
</dbReference>
<keyword evidence="7" id="KW-0808">Transferase</keyword>
<dbReference type="SMART" id="SM00220">
    <property type="entry name" value="S_TKc"/>
    <property type="match status" value="1"/>
</dbReference>
<keyword evidence="9" id="KW-0732">Signal</keyword>
<evidence type="ECO:0000256" key="18">
    <source>
        <dbReference type="ARBA" id="ARBA00047899"/>
    </source>
</evidence>
<dbReference type="InterPro" id="IPR051420">
    <property type="entry name" value="Ser_Thr_Kinases_DiverseReg"/>
</dbReference>
<evidence type="ECO:0000256" key="15">
    <source>
        <dbReference type="ARBA" id="ARBA00023136"/>
    </source>
</evidence>
<feature type="transmembrane region" description="Helical" evidence="22">
    <location>
        <begin position="90"/>
        <end position="113"/>
    </location>
</feature>
<keyword evidence="6" id="KW-0433">Leucine-rich repeat</keyword>
<dbReference type="Gene3D" id="3.30.200.20">
    <property type="entry name" value="Phosphorylase Kinase, domain 1"/>
    <property type="match status" value="1"/>
</dbReference>
<evidence type="ECO:0000256" key="1">
    <source>
        <dbReference type="ARBA" id="ARBA00004162"/>
    </source>
</evidence>
<accession>A0A8T2RWT6</accession>
<keyword evidence="4 21" id="KW-0723">Serine/threonine-protein kinase</keyword>
<dbReference type="OMA" id="EQGVHQN"/>
<evidence type="ECO:0000256" key="21">
    <source>
        <dbReference type="RuleBase" id="RU000304"/>
    </source>
</evidence>
<dbReference type="AlphaFoldDB" id="A0A8T2RWT6"/>
<keyword evidence="5" id="KW-0597">Phosphoprotein</keyword>
<evidence type="ECO:0000256" key="17">
    <source>
        <dbReference type="ARBA" id="ARBA00023180"/>
    </source>
</evidence>
<comment type="caution">
    <text evidence="24">The sequence shown here is derived from an EMBL/GenBank/DDBJ whole genome shotgun (WGS) entry which is preliminary data.</text>
</comment>
<keyword evidence="17" id="KW-0325">Glycoprotein</keyword>
<evidence type="ECO:0000256" key="7">
    <source>
        <dbReference type="ARBA" id="ARBA00022679"/>
    </source>
</evidence>
<dbReference type="PANTHER" id="PTHR48005:SF13">
    <property type="entry name" value="SERINE_THREONINE-PROTEIN KINASE DDB_G0278509-RELATED"/>
    <property type="match status" value="1"/>
</dbReference>
<dbReference type="InterPro" id="IPR001611">
    <property type="entry name" value="Leu-rich_rpt"/>
</dbReference>
<evidence type="ECO:0000256" key="2">
    <source>
        <dbReference type="ARBA" id="ARBA00012513"/>
    </source>
</evidence>
<protein>
    <recommendedName>
        <fullName evidence="2">non-specific serine/threonine protein kinase</fullName>
        <ecNumber evidence="2">2.7.11.1</ecNumber>
    </recommendedName>
</protein>
<evidence type="ECO:0000256" key="16">
    <source>
        <dbReference type="ARBA" id="ARBA00023170"/>
    </source>
</evidence>
<dbReference type="InterPro" id="IPR008271">
    <property type="entry name" value="Ser/Thr_kinase_AS"/>
</dbReference>
<evidence type="ECO:0000259" key="23">
    <source>
        <dbReference type="PROSITE" id="PS50011"/>
    </source>
</evidence>
<dbReference type="PROSITE" id="PS51450">
    <property type="entry name" value="LRR"/>
    <property type="match status" value="1"/>
</dbReference>
<organism evidence="24 25">
    <name type="scientific">Ceratopteris richardii</name>
    <name type="common">Triangle waterfern</name>
    <dbReference type="NCBI Taxonomy" id="49495"/>
    <lineage>
        <taxon>Eukaryota</taxon>
        <taxon>Viridiplantae</taxon>
        <taxon>Streptophyta</taxon>
        <taxon>Embryophyta</taxon>
        <taxon>Tracheophyta</taxon>
        <taxon>Polypodiopsida</taxon>
        <taxon>Polypodiidae</taxon>
        <taxon>Polypodiales</taxon>
        <taxon>Pteridineae</taxon>
        <taxon>Pteridaceae</taxon>
        <taxon>Parkerioideae</taxon>
        <taxon>Ceratopteris</taxon>
    </lineage>
</organism>
<evidence type="ECO:0000313" key="24">
    <source>
        <dbReference type="EMBL" id="KAH7299938.1"/>
    </source>
</evidence>
<dbReference type="Gene3D" id="1.10.510.10">
    <property type="entry name" value="Transferase(Phosphotransferase) domain 1"/>
    <property type="match status" value="1"/>
</dbReference>
<keyword evidence="25" id="KW-1185">Reference proteome</keyword>
<dbReference type="GO" id="GO:0005886">
    <property type="term" value="C:plasma membrane"/>
    <property type="evidence" value="ECO:0007669"/>
    <property type="project" value="UniProtKB-SubCell"/>
</dbReference>
<dbReference type="PROSITE" id="PS00107">
    <property type="entry name" value="PROTEIN_KINASE_ATP"/>
    <property type="match status" value="1"/>
</dbReference>
<dbReference type="SUPFAM" id="SSF52058">
    <property type="entry name" value="L domain-like"/>
    <property type="match status" value="1"/>
</dbReference>
<evidence type="ECO:0000256" key="20">
    <source>
        <dbReference type="PROSITE-ProRule" id="PRU10141"/>
    </source>
</evidence>
<sequence>MPSFEGCLALQTLNLSHNNIVGQIPVTLGHLPNLHSLDLSSNNLTGQIPSALAALKIGASSFANNPGLCGQPLPRCSPLEPVSSHINKPVIIISVAIGGFVILLAFTACIFFWRKGRATVRTEEESLPRGSIKTSSSLPVTTEQLVAGTGGFDERNLIGVGGTSKVYKATLTNGLVVAVKLFDWSTNAEKANYFFQKECETLGKLRHRNLVRVLRTCCNTEMKALVLEYMPCGSLENLLFEGDNNGLSWRMLLNIALDVAQALVYLHHECTAPIIHCDLKPSNIVLDEMYIAHVSDFGIARILEPGVSSYSASYFRGTVGYIAPECAAFSQYSIKGDIYSYGIVLLCMLTGRCPTSEFFWEQGVEMHTWVKQFFPDKYEETLSKNLRMDILVSDKVEEALQLMELALSCIVKDPKQRPTAQQIIRTLVHLKSSKTLSLSNQASQSSHGSHSIISVQSSKESSMTVFHQDQEIQPL</sequence>
<evidence type="ECO:0000256" key="19">
    <source>
        <dbReference type="ARBA" id="ARBA00048679"/>
    </source>
</evidence>
<dbReference type="InterPro" id="IPR000719">
    <property type="entry name" value="Prot_kinase_dom"/>
</dbReference>
<dbReference type="FunFam" id="1.10.510.10:FF:000358">
    <property type="entry name" value="Putative leucine-rich repeat receptor-like serine/threonine-protein kinase"/>
    <property type="match status" value="1"/>
</dbReference>
<name>A0A8T2RWT6_CERRI</name>
<keyword evidence="10" id="KW-0677">Repeat</keyword>
<keyword evidence="13 20" id="KW-0067">ATP-binding</keyword>
<keyword evidence="8 22" id="KW-0812">Transmembrane</keyword>
<comment type="catalytic activity">
    <reaction evidence="19">
        <text>L-seryl-[protein] + ATP = O-phospho-L-seryl-[protein] + ADP + H(+)</text>
        <dbReference type="Rhea" id="RHEA:17989"/>
        <dbReference type="Rhea" id="RHEA-COMP:9863"/>
        <dbReference type="Rhea" id="RHEA-COMP:11604"/>
        <dbReference type="ChEBI" id="CHEBI:15378"/>
        <dbReference type="ChEBI" id="CHEBI:29999"/>
        <dbReference type="ChEBI" id="CHEBI:30616"/>
        <dbReference type="ChEBI" id="CHEBI:83421"/>
        <dbReference type="ChEBI" id="CHEBI:456216"/>
        <dbReference type="EC" id="2.7.11.1"/>
    </reaction>
</comment>
<dbReference type="InterPro" id="IPR011009">
    <property type="entry name" value="Kinase-like_dom_sf"/>
</dbReference>
<reference evidence="24" key="1">
    <citation type="submission" date="2021-08" db="EMBL/GenBank/DDBJ databases">
        <title>WGS assembly of Ceratopteris richardii.</title>
        <authorList>
            <person name="Marchant D.B."/>
            <person name="Chen G."/>
            <person name="Jenkins J."/>
            <person name="Shu S."/>
            <person name="Leebens-Mack J."/>
            <person name="Grimwood J."/>
            <person name="Schmutz J."/>
            <person name="Soltis P."/>
            <person name="Soltis D."/>
            <person name="Chen Z.-H."/>
        </authorList>
    </citation>
    <scope>NUCLEOTIDE SEQUENCE</scope>
    <source>
        <strain evidence="24">Whitten #5841</strain>
        <tissue evidence="24">Leaf</tissue>
    </source>
</reference>
<dbReference type="PROSITE" id="PS50011">
    <property type="entry name" value="PROTEIN_KINASE_DOM"/>
    <property type="match status" value="1"/>
</dbReference>